<dbReference type="AlphaFoldDB" id="A0A4Y2GAK1"/>
<name>A0A4Y2GAK1_ARAVE</name>
<gene>
    <name evidence="1" type="ORF">AVEN_238175_1</name>
</gene>
<reference evidence="1 2" key="1">
    <citation type="journal article" date="2019" name="Sci. Rep.">
        <title>Orb-weaving spider Araneus ventricosus genome elucidates the spidroin gene catalogue.</title>
        <authorList>
            <person name="Kono N."/>
            <person name="Nakamura H."/>
            <person name="Ohtoshi R."/>
            <person name="Moran D.A.P."/>
            <person name="Shinohara A."/>
            <person name="Yoshida Y."/>
            <person name="Fujiwara M."/>
            <person name="Mori M."/>
            <person name="Tomita M."/>
            <person name="Arakawa K."/>
        </authorList>
    </citation>
    <scope>NUCLEOTIDE SEQUENCE [LARGE SCALE GENOMIC DNA]</scope>
</reference>
<evidence type="ECO:0000313" key="1">
    <source>
        <dbReference type="EMBL" id="GBM49816.1"/>
    </source>
</evidence>
<accession>A0A4Y2GAK1</accession>
<dbReference type="Proteomes" id="UP000499080">
    <property type="component" value="Unassembled WGS sequence"/>
</dbReference>
<protein>
    <submittedName>
        <fullName evidence="1">Uncharacterized protein</fullName>
    </submittedName>
</protein>
<comment type="caution">
    <text evidence="1">The sequence shown here is derived from an EMBL/GenBank/DDBJ whole genome shotgun (WGS) entry which is preliminary data.</text>
</comment>
<evidence type="ECO:0000313" key="2">
    <source>
        <dbReference type="Proteomes" id="UP000499080"/>
    </source>
</evidence>
<keyword evidence="2" id="KW-1185">Reference proteome</keyword>
<dbReference type="EMBL" id="BGPR01001273">
    <property type="protein sequence ID" value="GBM49816.1"/>
    <property type="molecule type" value="Genomic_DNA"/>
</dbReference>
<organism evidence="1 2">
    <name type="scientific">Araneus ventricosus</name>
    <name type="common">Orbweaver spider</name>
    <name type="synonym">Epeira ventricosa</name>
    <dbReference type="NCBI Taxonomy" id="182803"/>
    <lineage>
        <taxon>Eukaryota</taxon>
        <taxon>Metazoa</taxon>
        <taxon>Ecdysozoa</taxon>
        <taxon>Arthropoda</taxon>
        <taxon>Chelicerata</taxon>
        <taxon>Arachnida</taxon>
        <taxon>Araneae</taxon>
        <taxon>Araneomorphae</taxon>
        <taxon>Entelegynae</taxon>
        <taxon>Araneoidea</taxon>
        <taxon>Araneidae</taxon>
        <taxon>Araneus</taxon>
    </lineage>
</organism>
<proteinExistence type="predicted"/>
<sequence>MELKCSKLYPTVNPQCLSAWCTVNLTWVKRRCAEVWRGSCQLRLCPPHLIAVQNYEKRPKLPSYSGWGQWGARGPGPSVGDAVPRRRRIISYPVYAKGYSTIK</sequence>